<evidence type="ECO:0000256" key="1">
    <source>
        <dbReference type="SAM" id="SignalP"/>
    </source>
</evidence>
<dbReference type="Proteomes" id="UP000184172">
    <property type="component" value="Unassembled WGS sequence"/>
</dbReference>
<dbReference type="Gene3D" id="2.40.160.60">
    <property type="entry name" value="Outer membrane protein transport protein (OMPP1/FadL/TodX)"/>
    <property type="match status" value="1"/>
</dbReference>
<keyword evidence="1" id="KW-0732">Signal</keyword>
<reference evidence="3" key="1">
    <citation type="submission" date="2016-11" db="EMBL/GenBank/DDBJ databases">
        <authorList>
            <person name="Varghese N."/>
            <person name="Submissions S."/>
        </authorList>
    </citation>
    <scope>NUCLEOTIDE SEQUENCE [LARGE SCALE GENOMIC DNA]</scope>
    <source>
        <strain evidence="3">DSM 26349</strain>
    </source>
</reference>
<feature type="chain" id="PRO_5009919453" description="Long-chain fatty acid transport protein" evidence="1">
    <location>
        <begin position="20"/>
        <end position="412"/>
    </location>
</feature>
<dbReference type="AlphaFoldDB" id="A0A1M6M938"/>
<accession>A0A1M6M938</accession>
<organism evidence="2 3">
    <name type="scientific">Aequorivita viscosa</name>
    <dbReference type="NCBI Taxonomy" id="797419"/>
    <lineage>
        <taxon>Bacteria</taxon>
        <taxon>Pseudomonadati</taxon>
        <taxon>Bacteroidota</taxon>
        <taxon>Flavobacteriia</taxon>
        <taxon>Flavobacteriales</taxon>
        <taxon>Flavobacteriaceae</taxon>
        <taxon>Aequorivita</taxon>
    </lineage>
</organism>
<dbReference type="RefSeq" id="WP_073220771.1">
    <property type="nucleotide sequence ID" value="NZ_FNNS01000023.1"/>
</dbReference>
<dbReference type="STRING" id="797419.SAMN05216556_12314"/>
<protein>
    <recommendedName>
        <fullName evidence="4">Long-chain fatty acid transport protein</fullName>
    </recommendedName>
</protein>
<sequence length="412" mass="45785">MFRKIIVGVFLLISASLLAQEGTTSPYSFYGIGILKFRGTAENRTMGGVGVFSDSIHLNLQNPASYAGLKLINFSMGASHKNTKQKTATDDQRVSATSLDYIAMGIPMGKLGLGFGLMPYTSVGYHFYSNQEDGVTEYSGSGGLNKAFLSLAYQITPELSLGVESNYNFGMIENTGTSSKENIEYGTRAYNSSELYGFSFNIGAIYKRMITEKLELSGSVTYTPGTSFNSNNYRKLATVSIRPTGIFTVDEREIDMPNTSFTFPSQFTVGVGITEQKYWGIGAEYTLQETSNFSNRAFETENVSYSNASKFRLGGYIIPNYNSFGDYFKRMSYRGGVRFEQTGLRIDGHEINEFGISFGVGMPVGRLFSNFNLGFEIGQRGTTDSGLIQENFFNTFLSFSLNDRWFEKRLYD</sequence>
<evidence type="ECO:0000313" key="2">
    <source>
        <dbReference type="EMBL" id="SHJ79803.1"/>
    </source>
</evidence>
<evidence type="ECO:0008006" key="4">
    <source>
        <dbReference type="Google" id="ProtNLM"/>
    </source>
</evidence>
<name>A0A1M6M938_9FLAO</name>
<proteinExistence type="predicted"/>
<dbReference type="SUPFAM" id="SSF56935">
    <property type="entry name" value="Porins"/>
    <property type="match status" value="1"/>
</dbReference>
<gene>
    <name evidence="2" type="ORF">SAMN04487908_12614</name>
</gene>
<evidence type="ECO:0000313" key="3">
    <source>
        <dbReference type="Proteomes" id="UP000184172"/>
    </source>
</evidence>
<feature type="signal peptide" evidence="1">
    <location>
        <begin position="1"/>
        <end position="19"/>
    </location>
</feature>
<dbReference type="EMBL" id="FQYV01000026">
    <property type="protein sequence ID" value="SHJ79803.1"/>
    <property type="molecule type" value="Genomic_DNA"/>
</dbReference>
<keyword evidence="3" id="KW-1185">Reference proteome</keyword>
<dbReference type="OrthoDB" id="1491239at2"/>